<reference evidence="2" key="2">
    <citation type="journal article" date="2009" name="Gene">
        <title>The complete mitochondrial genome of the cyclopoid copepod Paracyclopina nana: a highly divergent genome with novel gene order and atypical gene numbers.</title>
        <authorList>
            <person name="Ki J.S."/>
            <person name="Park H.G."/>
            <person name="Lee J.S."/>
        </authorList>
    </citation>
    <scope>NUCLEOTIDE SEQUENCE</scope>
</reference>
<keyword evidence="1" id="KW-1133">Transmembrane helix</keyword>
<keyword evidence="1" id="KW-0472">Membrane</keyword>
<protein>
    <submittedName>
        <fullName evidence="2">NADH dehydrogenase subunit 6</fullName>
    </submittedName>
</protein>
<feature type="transmembrane region" description="Helical" evidence="1">
    <location>
        <begin position="37"/>
        <end position="67"/>
    </location>
</feature>
<evidence type="ECO:0000256" key="1">
    <source>
        <dbReference type="SAM" id="Phobius"/>
    </source>
</evidence>
<evidence type="ECO:0000313" key="2">
    <source>
        <dbReference type="EMBL" id="ACK86647.1"/>
    </source>
</evidence>
<feature type="transmembrane region" description="Helical" evidence="1">
    <location>
        <begin position="79"/>
        <end position="103"/>
    </location>
</feature>
<accession>C0J6R7</accession>
<geneLocation type="mitochondrion" evidence="2"/>
<organism evidence="2">
    <name type="scientific">Paracyclopina nana</name>
    <name type="common">Marine copepod</name>
    <dbReference type="NCBI Taxonomy" id="565004"/>
    <lineage>
        <taxon>Eukaryota</taxon>
        <taxon>Metazoa</taxon>
        <taxon>Ecdysozoa</taxon>
        <taxon>Arthropoda</taxon>
        <taxon>Crustacea</taxon>
        <taxon>Multicrustacea</taxon>
        <taxon>Hexanauplia</taxon>
        <taxon>Copepoda</taxon>
        <taxon>Cyclopoida</taxon>
        <taxon>Cyclopettidae</taxon>
        <taxon>Paracyclopina</taxon>
    </lineage>
</organism>
<sequence length="153" mass="17011">MYMFSISGLLIFLGLLLVANQSPFVIALMLTVYSMFIGVILGLSGLKWFAFSLILLFLGGMMIVFIYASSLSSSHKLSFSVTLGSLLLITSYFFLLLLFLSSFPVTLSMPYLQMKVLFSSLCYQVICLFGAMLLMLMFLLVKMVKVESGSLKL</sequence>
<keyword evidence="2" id="KW-0496">Mitochondrion</keyword>
<keyword evidence="1" id="KW-0812">Transmembrane</keyword>
<gene>
    <name evidence="2" type="primary">ND6</name>
</gene>
<proteinExistence type="predicted"/>
<feature type="transmembrane region" description="Helical" evidence="1">
    <location>
        <begin position="123"/>
        <end position="144"/>
    </location>
</feature>
<dbReference type="EMBL" id="EU877959">
    <property type="protein sequence ID" value="ACK86647.1"/>
    <property type="molecule type" value="Genomic_DNA"/>
</dbReference>
<name>C0J6R7_PARNA</name>
<reference evidence="2" key="1">
    <citation type="submission" date="2008-07" db="EMBL/GenBank/DDBJ databases">
        <authorList>
            <person name="Lee J.-S."/>
        </authorList>
    </citation>
    <scope>NUCLEOTIDE SEQUENCE</scope>
</reference>
<dbReference type="AlphaFoldDB" id="C0J6R7"/>